<evidence type="ECO:0008006" key="11">
    <source>
        <dbReference type="Google" id="ProtNLM"/>
    </source>
</evidence>
<dbReference type="AlphaFoldDB" id="A0A6G0X7L3"/>
<keyword evidence="3 7" id="KW-0479">Metal-binding</keyword>
<protein>
    <recommendedName>
        <fullName evidence="11">Leishmanolysin-like peptidase</fullName>
    </recommendedName>
</protein>
<evidence type="ECO:0000256" key="4">
    <source>
        <dbReference type="ARBA" id="ARBA00022801"/>
    </source>
</evidence>
<feature type="compositionally biased region" description="Pro residues" evidence="8">
    <location>
        <begin position="349"/>
        <end position="358"/>
    </location>
</feature>
<keyword evidence="5 7" id="KW-0862">Zinc</keyword>
<comment type="cofactor">
    <cofactor evidence="7">
        <name>Zn(2+)</name>
        <dbReference type="ChEBI" id="CHEBI:29105"/>
    </cofactor>
    <text evidence="7">Binds 1 zinc ion per subunit.</text>
</comment>
<evidence type="ECO:0000256" key="3">
    <source>
        <dbReference type="ARBA" id="ARBA00022723"/>
    </source>
</evidence>
<reference evidence="9 10" key="1">
    <citation type="submission" date="2019-07" db="EMBL/GenBank/DDBJ databases">
        <title>Genomics analysis of Aphanomyces spp. identifies a new class of oomycete effector associated with host adaptation.</title>
        <authorList>
            <person name="Gaulin E."/>
        </authorList>
    </citation>
    <scope>NUCLEOTIDE SEQUENCE [LARGE SCALE GENOMIC DNA]</scope>
    <source>
        <strain evidence="9 10">ATCC 201684</strain>
    </source>
</reference>
<dbReference type="GO" id="GO:0006508">
    <property type="term" value="P:proteolysis"/>
    <property type="evidence" value="ECO:0007669"/>
    <property type="project" value="UniProtKB-KW"/>
</dbReference>
<dbReference type="PANTHER" id="PTHR10942">
    <property type="entry name" value="LEISHMANOLYSIN-LIKE PEPTIDASE"/>
    <property type="match status" value="1"/>
</dbReference>
<evidence type="ECO:0000256" key="7">
    <source>
        <dbReference type="PIRSR" id="PIRSR601577-2"/>
    </source>
</evidence>
<comment type="similarity">
    <text evidence="1">Belongs to the peptidase M8 family.</text>
</comment>
<name>A0A6G0X7L3_9STRA</name>
<dbReference type="PRINTS" id="PR00782">
    <property type="entry name" value="LSHMANOLYSIN"/>
</dbReference>
<organism evidence="9 10">
    <name type="scientific">Aphanomyces euteiches</name>
    <dbReference type="NCBI Taxonomy" id="100861"/>
    <lineage>
        <taxon>Eukaryota</taxon>
        <taxon>Sar</taxon>
        <taxon>Stramenopiles</taxon>
        <taxon>Oomycota</taxon>
        <taxon>Saprolegniomycetes</taxon>
        <taxon>Saprolegniales</taxon>
        <taxon>Verrucalvaceae</taxon>
        <taxon>Aphanomyces</taxon>
    </lineage>
</organism>
<dbReference type="Gene3D" id="2.10.55.10">
    <property type="entry name" value="Leishmanolysin domain 3"/>
    <property type="match status" value="1"/>
</dbReference>
<feature type="compositionally biased region" description="Low complexity" evidence="8">
    <location>
        <begin position="330"/>
        <end position="348"/>
    </location>
</feature>
<feature type="compositionally biased region" description="Low complexity" evidence="8">
    <location>
        <begin position="499"/>
        <end position="512"/>
    </location>
</feature>
<dbReference type="EMBL" id="VJMJ01000090">
    <property type="protein sequence ID" value="KAF0735987.1"/>
    <property type="molecule type" value="Genomic_DNA"/>
</dbReference>
<proteinExistence type="inferred from homology"/>
<dbReference type="SUPFAM" id="SSF55486">
    <property type="entry name" value="Metalloproteases ('zincins'), catalytic domain"/>
    <property type="match status" value="1"/>
</dbReference>
<feature type="compositionally biased region" description="Pro residues" evidence="8">
    <location>
        <begin position="421"/>
        <end position="433"/>
    </location>
</feature>
<evidence type="ECO:0000256" key="2">
    <source>
        <dbReference type="ARBA" id="ARBA00022670"/>
    </source>
</evidence>
<evidence type="ECO:0000313" key="10">
    <source>
        <dbReference type="Proteomes" id="UP000481153"/>
    </source>
</evidence>
<dbReference type="VEuPathDB" id="FungiDB:AeMF1_001122"/>
<dbReference type="GO" id="GO:0005737">
    <property type="term" value="C:cytoplasm"/>
    <property type="evidence" value="ECO:0007669"/>
    <property type="project" value="TreeGrafter"/>
</dbReference>
<comment type="caution">
    <text evidence="9">The sequence shown here is derived from an EMBL/GenBank/DDBJ whole genome shotgun (WGS) entry which is preliminary data.</text>
</comment>
<sequence length="565" mass="59033">MALVGQPPILRPYTCPNGLSVAAVQLPSNSTVQFFTERGHSVAKLVTPAVLEFVRNYFNCSTLNGAEIEDQDGACLGSHWEERIFEPELMSPLQSYHNPLSGLTLSYFQDSGWYKVDTSQAQPMQWGANRGCSFATNSCIQTASDGQLESLASDHFCVDSFVDGCSMDLTARASCTIRQYSRALPLYDQYFGQSNIGGAMFPDFCPILEASTLGDCSIKSNLEVPQGTTINLLGETYSDTSVCVKSTLLTKDNDGWSSPGRSSGCYAASCSSGLVTITVVGSTDTVRVTCSHKDQVLTVPGFTGTLLCPDPNVVCGPKQCSPFCPAPLVTTSQPTTTNPPQTTTSSPPSYNPSPPPSSPTTDAPTTSSSSYTTSVPPSTAVPTTQPTSSTPSTSTASPSTSNPSASDPTTSASTIYNSTPSPTPSPTTNPPTTTPLSSSTSTERPSTTSGPPTAPPTTTSAPTTTKPPETSMVPSVTATKYAPTSTILNTTSPSTSTVQPMTPSMTTDSSTPQPTPTPTPAATTKTPTTIKPATTSPVRRDPSNCRRIGSLDSLFVLAIVGVVLM</sequence>
<gene>
    <name evidence="9" type="ORF">Ae201684_007580</name>
</gene>
<evidence type="ECO:0000256" key="1">
    <source>
        <dbReference type="ARBA" id="ARBA00005860"/>
    </source>
</evidence>
<evidence type="ECO:0000313" key="9">
    <source>
        <dbReference type="EMBL" id="KAF0735987.1"/>
    </source>
</evidence>
<dbReference type="Gene3D" id="3.90.132.10">
    <property type="entry name" value="Leishmanolysin , domain 2"/>
    <property type="match status" value="1"/>
</dbReference>
<accession>A0A6G0X7L3</accession>
<dbReference type="Proteomes" id="UP000481153">
    <property type="component" value="Unassembled WGS sequence"/>
</dbReference>
<dbReference type="GO" id="GO:0046872">
    <property type="term" value="F:metal ion binding"/>
    <property type="evidence" value="ECO:0007669"/>
    <property type="project" value="UniProtKB-KW"/>
</dbReference>
<dbReference type="GO" id="GO:0004222">
    <property type="term" value="F:metalloendopeptidase activity"/>
    <property type="evidence" value="ECO:0007669"/>
    <property type="project" value="InterPro"/>
</dbReference>
<feature type="binding site" evidence="7">
    <location>
        <position position="79"/>
    </location>
    <ligand>
        <name>Zn(2+)</name>
        <dbReference type="ChEBI" id="CHEBI:29105"/>
        <note>catalytic</note>
    </ligand>
</feature>
<feature type="compositionally biased region" description="Low complexity" evidence="8">
    <location>
        <begin position="359"/>
        <end position="420"/>
    </location>
</feature>
<keyword evidence="2" id="KW-0645">Protease</keyword>
<feature type="compositionally biased region" description="Low complexity" evidence="8">
    <location>
        <begin position="434"/>
        <end position="471"/>
    </location>
</feature>
<dbReference type="FunFam" id="3.90.132.10:FF:000001">
    <property type="entry name" value="leishmanolysin-like peptidase isoform X2"/>
    <property type="match status" value="1"/>
</dbReference>
<keyword evidence="4" id="KW-0378">Hydrolase</keyword>
<dbReference type="GO" id="GO:0016020">
    <property type="term" value="C:membrane"/>
    <property type="evidence" value="ECO:0007669"/>
    <property type="project" value="InterPro"/>
</dbReference>
<dbReference type="InterPro" id="IPR001577">
    <property type="entry name" value="Peptidase_M8"/>
</dbReference>
<evidence type="ECO:0000256" key="8">
    <source>
        <dbReference type="SAM" id="MobiDB-lite"/>
    </source>
</evidence>
<dbReference type="PANTHER" id="PTHR10942:SF0">
    <property type="entry name" value="LEISHMANOLYSIN-LIKE PEPTIDASE"/>
    <property type="match status" value="1"/>
</dbReference>
<feature type="compositionally biased region" description="Low complexity" evidence="8">
    <location>
        <begin position="520"/>
        <end position="537"/>
    </location>
</feature>
<feature type="region of interest" description="Disordered" evidence="8">
    <location>
        <begin position="328"/>
        <end position="543"/>
    </location>
</feature>
<keyword evidence="10" id="KW-1185">Reference proteome</keyword>
<keyword evidence="6 7" id="KW-0482">Metalloprotease</keyword>
<dbReference type="GO" id="GO:0007155">
    <property type="term" value="P:cell adhesion"/>
    <property type="evidence" value="ECO:0007669"/>
    <property type="project" value="InterPro"/>
</dbReference>
<dbReference type="Pfam" id="PF01457">
    <property type="entry name" value="Peptidase_M8"/>
    <property type="match status" value="1"/>
</dbReference>
<evidence type="ECO:0000256" key="5">
    <source>
        <dbReference type="ARBA" id="ARBA00022833"/>
    </source>
</evidence>
<evidence type="ECO:0000256" key="6">
    <source>
        <dbReference type="ARBA" id="ARBA00023049"/>
    </source>
</evidence>
<feature type="compositionally biased region" description="Polar residues" evidence="8">
    <location>
        <begin position="472"/>
        <end position="498"/>
    </location>
</feature>